<dbReference type="Proteomes" id="UP001234811">
    <property type="component" value="Unassembled WGS sequence"/>
</dbReference>
<dbReference type="InterPro" id="IPR006260">
    <property type="entry name" value="TonB/TolA_C"/>
</dbReference>
<gene>
    <name evidence="8" type="ORF">RF091_13730</name>
</gene>
<evidence type="ECO:0000256" key="1">
    <source>
        <dbReference type="ARBA" id="ARBA00004167"/>
    </source>
</evidence>
<keyword evidence="4 6" id="KW-0472">Membrane</keyword>
<dbReference type="InterPro" id="IPR037682">
    <property type="entry name" value="TonB_C"/>
</dbReference>
<dbReference type="Gene3D" id="3.30.1150.10">
    <property type="match status" value="1"/>
</dbReference>
<sequence>MLFNSKQTNQPAEPRVKRSPKFYLWLALAVALVAVVGTFIWQWANEMSGVRRETPKVPMIIPLPPPPPPPPEPPKQPEPEPEKVVEPEPPPEPKPVEEPKPQEEAPKPADDLAKAMEMDGAAQAGGDAFNIGAGSGSGMSGSGGGGGIGNATYGQYLSHVFQKVLREDENTRMLSFRLQLNLWLNESGQVTRVDIVKSSGERDIDEKVVAALRRVPAMTQKPPKSLSLPVRILLQGRRPG</sequence>
<dbReference type="NCBIfam" id="TIGR01352">
    <property type="entry name" value="tonB_Cterm"/>
    <property type="match status" value="1"/>
</dbReference>
<reference evidence="8 9" key="1">
    <citation type="submission" date="2023-07" db="EMBL/GenBank/DDBJ databases">
        <title>Pathogens genome sequencing project 196.</title>
        <authorList>
            <person name="Cao X."/>
        </authorList>
    </citation>
    <scope>NUCLEOTIDE SEQUENCE [LARGE SCALE GENOMIC DNA]</scope>
    <source>
        <strain evidence="8 9">SM41</strain>
    </source>
</reference>
<dbReference type="Pfam" id="PF13103">
    <property type="entry name" value="TonB_2"/>
    <property type="match status" value="1"/>
</dbReference>
<dbReference type="SUPFAM" id="SSF74653">
    <property type="entry name" value="TolA/TonB C-terminal domain"/>
    <property type="match status" value="1"/>
</dbReference>
<evidence type="ECO:0000256" key="4">
    <source>
        <dbReference type="ARBA" id="ARBA00023136"/>
    </source>
</evidence>
<dbReference type="EMBL" id="JAVIPQ010000210">
    <property type="protein sequence ID" value="MDQ9556567.1"/>
    <property type="molecule type" value="Genomic_DNA"/>
</dbReference>
<keyword evidence="3 6" id="KW-1133">Transmembrane helix</keyword>
<evidence type="ECO:0000256" key="6">
    <source>
        <dbReference type="SAM" id="Phobius"/>
    </source>
</evidence>
<accession>A0ABD5BIT6</accession>
<evidence type="ECO:0000259" key="7">
    <source>
        <dbReference type="PROSITE" id="PS52015"/>
    </source>
</evidence>
<evidence type="ECO:0000256" key="2">
    <source>
        <dbReference type="ARBA" id="ARBA00022692"/>
    </source>
</evidence>
<name>A0ABD5BIT6_SERMA</name>
<evidence type="ECO:0000313" key="9">
    <source>
        <dbReference type="Proteomes" id="UP001234811"/>
    </source>
</evidence>
<dbReference type="GO" id="GO:0016020">
    <property type="term" value="C:membrane"/>
    <property type="evidence" value="ECO:0007669"/>
    <property type="project" value="UniProtKB-SubCell"/>
</dbReference>
<comment type="subcellular location">
    <subcellularLocation>
        <location evidence="1">Membrane</location>
        <topology evidence="1">Single-pass membrane protein</topology>
    </subcellularLocation>
</comment>
<comment type="caution">
    <text evidence="8">The sequence shown here is derived from an EMBL/GenBank/DDBJ whole genome shotgun (WGS) entry which is preliminary data.</text>
</comment>
<feature type="compositionally biased region" description="Pro residues" evidence="5">
    <location>
        <begin position="61"/>
        <end position="74"/>
    </location>
</feature>
<proteinExistence type="predicted"/>
<feature type="domain" description="TonB C-terminal" evidence="7">
    <location>
        <begin position="150"/>
        <end position="240"/>
    </location>
</feature>
<feature type="transmembrane region" description="Helical" evidence="6">
    <location>
        <begin position="22"/>
        <end position="44"/>
    </location>
</feature>
<organism evidence="8 9">
    <name type="scientific">Serratia marcescens</name>
    <dbReference type="NCBI Taxonomy" id="615"/>
    <lineage>
        <taxon>Bacteria</taxon>
        <taxon>Pseudomonadati</taxon>
        <taxon>Pseudomonadota</taxon>
        <taxon>Gammaproteobacteria</taxon>
        <taxon>Enterobacterales</taxon>
        <taxon>Yersiniaceae</taxon>
        <taxon>Serratia</taxon>
    </lineage>
</organism>
<keyword evidence="2 6" id="KW-0812">Transmembrane</keyword>
<protein>
    <submittedName>
        <fullName evidence="8">Energy transducer TonB</fullName>
    </submittedName>
</protein>
<feature type="compositionally biased region" description="Basic and acidic residues" evidence="5">
    <location>
        <begin position="75"/>
        <end position="86"/>
    </location>
</feature>
<evidence type="ECO:0000256" key="3">
    <source>
        <dbReference type="ARBA" id="ARBA00022989"/>
    </source>
</evidence>
<dbReference type="RefSeq" id="WP_047567711.1">
    <property type="nucleotide sequence ID" value="NZ_CBDHWN010000088.1"/>
</dbReference>
<evidence type="ECO:0000256" key="5">
    <source>
        <dbReference type="SAM" id="MobiDB-lite"/>
    </source>
</evidence>
<dbReference type="AlphaFoldDB" id="A0ABD5BIT6"/>
<feature type="compositionally biased region" description="Basic and acidic residues" evidence="5">
    <location>
        <begin position="94"/>
        <end position="108"/>
    </location>
</feature>
<dbReference type="PROSITE" id="PS52015">
    <property type="entry name" value="TONB_CTD"/>
    <property type="match status" value="1"/>
</dbReference>
<evidence type="ECO:0000313" key="8">
    <source>
        <dbReference type="EMBL" id="MDQ9556567.1"/>
    </source>
</evidence>
<feature type="region of interest" description="Disordered" evidence="5">
    <location>
        <begin position="58"/>
        <end position="108"/>
    </location>
</feature>